<gene>
    <name evidence="1" type="ORF">CAEBREN_18194</name>
</gene>
<dbReference type="Proteomes" id="UP000008068">
    <property type="component" value="Unassembled WGS sequence"/>
</dbReference>
<evidence type="ECO:0000313" key="2">
    <source>
        <dbReference type="Proteomes" id="UP000008068"/>
    </source>
</evidence>
<dbReference type="AlphaFoldDB" id="G0N668"/>
<dbReference type="InParanoid" id="G0N668"/>
<name>G0N668_CAEBE</name>
<protein>
    <recommendedName>
        <fullName evidence="3">F-box domain-containing protein</fullName>
    </recommendedName>
</protein>
<dbReference type="HOGENOM" id="CLU_875012_0_0_1"/>
<organism evidence="2">
    <name type="scientific">Caenorhabditis brenneri</name>
    <name type="common">Nematode worm</name>
    <dbReference type="NCBI Taxonomy" id="135651"/>
    <lineage>
        <taxon>Eukaryota</taxon>
        <taxon>Metazoa</taxon>
        <taxon>Ecdysozoa</taxon>
        <taxon>Nematoda</taxon>
        <taxon>Chromadorea</taxon>
        <taxon>Rhabditida</taxon>
        <taxon>Rhabditina</taxon>
        <taxon>Rhabditomorpha</taxon>
        <taxon>Rhabditoidea</taxon>
        <taxon>Rhabditidae</taxon>
        <taxon>Peloderinae</taxon>
        <taxon>Caenorhabditis</taxon>
    </lineage>
</organism>
<dbReference type="eggNOG" id="ENOG502R8T6">
    <property type="taxonomic scope" value="Eukaryota"/>
</dbReference>
<sequence length="322" mass="37676">MSFPLFRLPHLAIIVVFKNLSHEALFILSISTIKAKHSMIRTYLPEQYKTAHFHLCTLIKVITDNDPCHFRIFGLNTESWPKEAIKCSIGKELAAVHQTMGQMDFYWSHADFHLAISSFISQMVISWNCPKVSVTFGGFYDFTHFSILMEELKRNNLEIESIYILKNELYGTKLETFFLECKEITSKLSIDSEIDSFFKTRHSRGFLRVKELEIRNCSWAFIEDFMECRSIKIECVNIEANFGAYINNFIRKWMNDFECKLEIVTITNCPFNFEQITHRLSGKGQSRSVEVGDNSLKIKRKDGKHFLITLIERVLKIELIFF</sequence>
<dbReference type="PANTHER" id="PTHR21503">
    <property type="entry name" value="F-BOX-CONTAINING HYPOTHETICAL PROTEIN C.ELEGANS"/>
    <property type="match status" value="1"/>
</dbReference>
<accession>G0N668</accession>
<evidence type="ECO:0000313" key="1">
    <source>
        <dbReference type="EMBL" id="EGT53537.1"/>
    </source>
</evidence>
<evidence type="ECO:0008006" key="3">
    <source>
        <dbReference type="Google" id="ProtNLM"/>
    </source>
</evidence>
<keyword evidence="2" id="KW-1185">Reference proteome</keyword>
<reference evidence="2" key="1">
    <citation type="submission" date="2011-07" db="EMBL/GenBank/DDBJ databases">
        <authorList>
            <consortium name="Caenorhabditis brenneri Sequencing and Analysis Consortium"/>
            <person name="Wilson R.K."/>
        </authorList>
    </citation>
    <scope>NUCLEOTIDE SEQUENCE [LARGE SCALE GENOMIC DNA]</scope>
    <source>
        <strain evidence="2">PB2801</strain>
    </source>
</reference>
<dbReference type="EMBL" id="GL379842">
    <property type="protein sequence ID" value="EGT53537.1"/>
    <property type="molecule type" value="Genomic_DNA"/>
</dbReference>
<proteinExistence type="predicted"/>